<evidence type="ECO:0000313" key="2">
    <source>
        <dbReference type="EMBL" id="KAK1280228.1"/>
    </source>
</evidence>
<dbReference type="SMART" id="SM00579">
    <property type="entry name" value="FBD"/>
    <property type="match status" value="1"/>
</dbReference>
<dbReference type="SUPFAM" id="SSF52047">
    <property type="entry name" value="RNI-like"/>
    <property type="match status" value="1"/>
</dbReference>
<dbReference type="InterPro" id="IPR053772">
    <property type="entry name" value="At1g61320/At1g61330-like"/>
</dbReference>
<dbReference type="InterPro" id="IPR006566">
    <property type="entry name" value="FBD"/>
</dbReference>
<dbReference type="EMBL" id="JAUJYN010000001">
    <property type="protein sequence ID" value="KAK1280228.1"/>
    <property type="molecule type" value="Genomic_DNA"/>
</dbReference>
<proteinExistence type="predicted"/>
<reference evidence="2" key="1">
    <citation type="journal article" date="2023" name="Nat. Commun.">
        <title>Diploid and tetraploid genomes of Acorus and the evolution of monocots.</title>
        <authorList>
            <person name="Ma L."/>
            <person name="Liu K.W."/>
            <person name="Li Z."/>
            <person name="Hsiao Y.Y."/>
            <person name="Qi Y."/>
            <person name="Fu T."/>
            <person name="Tang G.D."/>
            <person name="Zhang D."/>
            <person name="Sun W.H."/>
            <person name="Liu D.K."/>
            <person name="Li Y."/>
            <person name="Chen G.Z."/>
            <person name="Liu X.D."/>
            <person name="Liao X.Y."/>
            <person name="Jiang Y.T."/>
            <person name="Yu X."/>
            <person name="Hao Y."/>
            <person name="Huang J."/>
            <person name="Zhao X.W."/>
            <person name="Ke S."/>
            <person name="Chen Y.Y."/>
            <person name="Wu W.L."/>
            <person name="Hsu J.L."/>
            <person name="Lin Y.F."/>
            <person name="Huang M.D."/>
            <person name="Li C.Y."/>
            <person name="Huang L."/>
            <person name="Wang Z.W."/>
            <person name="Zhao X."/>
            <person name="Zhong W.Y."/>
            <person name="Peng D.H."/>
            <person name="Ahmad S."/>
            <person name="Lan S."/>
            <person name="Zhang J.S."/>
            <person name="Tsai W.C."/>
            <person name="Van de Peer Y."/>
            <person name="Liu Z.J."/>
        </authorList>
    </citation>
    <scope>NUCLEOTIDE SEQUENCE</scope>
    <source>
        <strain evidence="2">SCP</strain>
    </source>
</reference>
<sequence length="452" mass="52388">MKDIVQTSLLSRRWKDLSKILLCSTINLDFDNEFTSKNHTPQQFVATINYYMELHDTKKIKRLQLFLHPEDAYISDAHKWIQLTTTKGVEELHLNFSQGFVDEHGQSINGRRPFQLPPCLFYSKELYLLKLSHCSFIPPSEFTAFGSHQTLSLDRIHISATVLQNLILYCPLLENLKLVTPDFTGDFDLNLKILVTGLRLKNLILIDCVFICHMEISAPNLQSFHYVGELYCEFFFNIPSLVDAFISSMGREYAEPEQEYLQILSDIAHVKILTVCTATLIRASWEEFRNSPIVLQNLQELQLLIEWMDEYYLACMYSFFRVCRFPILQQLFIQLPIRPEANAINGTPNAMEQPLDGAFNHLRMIKINNFKGCMSEIKLVIYFLKNGVNLETLILITPQKSKIDSEAMEVLHKLVSSSPKASLGTQIVLCEYPEENCYLHPTHTRLYEEYEF</sequence>
<dbReference type="PANTHER" id="PTHR34145">
    <property type="entry name" value="OS02G0105600 PROTEIN"/>
    <property type="match status" value="1"/>
</dbReference>
<accession>A0AAV9BTI1</accession>
<dbReference type="AlphaFoldDB" id="A0AAV9BTI1"/>
<comment type="caution">
    <text evidence="2">The sequence shown here is derived from an EMBL/GenBank/DDBJ whole genome shotgun (WGS) entry which is preliminary data.</text>
</comment>
<dbReference type="InterPro" id="IPR055357">
    <property type="entry name" value="LRR_At1g61320_AtMIF1"/>
</dbReference>
<dbReference type="PANTHER" id="PTHR34145:SF28">
    <property type="entry name" value="F-BOX DOMAIN-CONTAINING PROTEIN"/>
    <property type="match status" value="1"/>
</dbReference>
<gene>
    <name evidence="2" type="ORF">QJS04_geneDACA019827</name>
</gene>
<protein>
    <submittedName>
        <fullName evidence="2">F-box/LRR-repeat protein 13</fullName>
    </submittedName>
</protein>
<feature type="domain" description="FBD" evidence="1">
    <location>
        <begin position="356"/>
        <end position="430"/>
    </location>
</feature>
<keyword evidence="3" id="KW-1185">Reference proteome</keyword>
<evidence type="ECO:0000313" key="3">
    <source>
        <dbReference type="Proteomes" id="UP001179952"/>
    </source>
</evidence>
<organism evidence="2 3">
    <name type="scientific">Acorus gramineus</name>
    <name type="common">Dwarf sweet flag</name>
    <dbReference type="NCBI Taxonomy" id="55184"/>
    <lineage>
        <taxon>Eukaryota</taxon>
        <taxon>Viridiplantae</taxon>
        <taxon>Streptophyta</taxon>
        <taxon>Embryophyta</taxon>
        <taxon>Tracheophyta</taxon>
        <taxon>Spermatophyta</taxon>
        <taxon>Magnoliopsida</taxon>
        <taxon>Liliopsida</taxon>
        <taxon>Acoraceae</taxon>
        <taxon>Acorus</taxon>
    </lineage>
</organism>
<evidence type="ECO:0000259" key="1">
    <source>
        <dbReference type="SMART" id="SM00579"/>
    </source>
</evidence>
<reference evidence="2" key="2">
    <citation type="submission" date="2023-06" db="EMBL/GenBank/DDBJ databases">
        <authorList>
            <person name="Ma L."/>
            <person name="Liu K.-W."/>
            <person name="Li Z."/>
            <person name="Hsiao Y.-Y."/>
            <person name="Qi Y."/>
            <person name="Fu T."/>
            <person name="Tang G."/>
            <person name="Zhang D."/>
            <person name="Sun W.-H."/>
            <person name="Liu D.-K."/>
            <person name="Li Y."/>
            <person name="Chen G.-Z."/>
            <person name="Liu X.-D."/>
            <person name="Liao X.-Y."/>
            <person name="Jiang Y.-T."/>
            <person name="Yu X."/>
            <person name="Hao Y."/>
            <person name="Huang J."/>
            <person name="Zhao X.-W."/>
            <person name="Ke S."/>
            <person name="Chen Y.-Y."/>
            <person name="Wu W.-L."/>
            <person name="Hsu J.-L."/>
            <person name="Lin Y.-F."/>
            <person name="Huang M.-D."/>
            <person name="Li C.-Y."/>
            <person name="Huang L."/>
            <person name="Wang Z.-W."/>
            <person name="Zhao X."/>
            <person name="Zhong W.-Y."/>
            <person name="Peng D.-H."/>
            <person name="Ahmad S."/>
            <person name="Lan S."/>
            <person name="Zhang J.-S."/>
            <person name="Tsai W.-C."/>
            <person name="Van De Peer Y."/>
            <person name="Liu Z.-J."/>
        </authorList>
    </citation>
    <scope>NUCLEOTIDE SEQUENCE</scope>
    <source>
        <strain evidence="2">SCP</strain>
        <tissue evidence="2">Leaves</tissue>
    </source>
</reference>
<name>A0AAV9BTI1_ACOGR</name>
<dbReference type="Proteomes" id="UP001179952">
    <property type="component" value="Unassembled WGS sequence"/>
</dbReference>
<dbReference type="Pfam" id="PF23622">
    <property type="entry name" value="LRR_At1g61320_AtMIF1"/>
    <property type="match status" value="1"/>
</dbReference>